<evidence type="ECO:0000256" key="9">
    <source>
        <dbReference type="SAM" id="SignalP"/>
    </source>
</evidence>
<evidence type="ECO:0000256" key="3">
    <source>
        <dbReference type="ARBA" id="ARBA00022801"/>
    </source>
</evidence>
<dbReference type="Gene3D" id="3.40.50.200">
    <property type="entry name" value="Peptidase S8/S53 domain"/>
    <property type="match status" value="1"/>
</dbReference>
<keyword evidence="4 6" id="KW-0720">Serine protease</keyword>
<keyword evidence="12" id="KW-1185">Reference proteome</keyword>
<feature type="signal peptide" evidence="9">
    <location>
        <begin position="1"/>
        <end position="30"/>
    </location>
</feature>
<evidence type="ECO:0000313" key="11">
    <source>
        <dbReference type="EMBL" id="SEQ67879.1"/>
    </source>
</evidence>
<evidence type="ECO:0000313" key="12">
    <source>
        <dbReference type="Proteomes" id="UP000199055"/>
    </source>
</evidence>
<feature type="region of interest" description="Disordered" evidence="8">
    <location>
        <begin position="27"/>
        <end position="61"/>
    </location>
</feature>
<evidence type="ECO:0000256" key="1">
    <source>
        <dbReference type="ARBA" id="ARBA00011073"/>
    </source>
</evidence>
<comment type="similarity">
    <text evidence="1 6 7">Belongs to the peptidase S8 family.</text>
</comment>
<dbReference type="InterPro" id="IPR050131">
    <property type="entry name" value="Peptidase_S8_subtilisin-like"/>
</dbReference>
<dbReference type="AlphaFoldDB" id="A0A1H9HZP6"/>
<dbReference type="InterPro" id="IPR015500">
    <property type="entry name" value="Peptidase_S8_subtilisin-rel"/>
</dbReference>
<dbReference type="GO" id="GO:0006508">
    <property type="term" value="P:proteolysis"/>
    <property type="evidence" value="ECO:0007669"/>
    <property type="project" value="UniProtKB-KW"/>
</dbReference>
<dbReference type="PANTHER" id="PTHR43806:SF65">
    <property type="entry name" value="SERINE PROTEASE APRX"/>
    <property type="match status" value="1"/>
</dbReference>
<evidence type="ECO:0000256" key="8">
    <source>
        <dbReference type="SAM" id="MobiDB-lite"/>
    </source>
</evidence>
<dbReference type="SUPFAM" id="SSF52743">
    <property type="entry name" value="Subtilisin-like"/>
    <property type="match status" value="1"/>
</dbReference>
<dbReference type="InterPro" id="IPR023827">
    <property type="entry name" value="Peptidase_S8_Asp-AS"/>
</dbReference>
<dbReference type="CDD" id="cd07487">
    <property type="entry name" value="Peptidases_S8_1"/>
    <property type="match status" value="1"/>
</dbReference>
<dbReference type="Proteomes" id="UP000199055">
    <property type="component" value="Unassembled WGS sequence"/>
</dbReference>
<feature type="active site" description="Charge relay system" evidence="5 6">
    <location>
        <position position="280"/>
    </location>
</feature>
<gene>
    <name evidence="11" type="ORF">SAMN05216481_112142</name>
</gene>
<keyword evidence="3 6" id="KW-0378">Hydrolase</keyword>
<evidence type="ECO:0000256" key="6">
    <source>
        <dbReference type="PROSITE-ProRule" id="PRU01240"/>
    </source>
</evidence>
<dbReference type="InterPro" id="IPR022398">
    <property type="entry name" value="Peptidase_S8_His-AS"/>
</dbReference>
<dbReference type="PROSITE" id="PS00138">
    <property type="entry name" value="SUBTILASE_SER"/>
    <property type="match status" value="1"/>
</dbReference>
<sequence>MTQRKRAGAAAIATAVAVALTMGLTTASSAAPKSGPNDAPNAQPSRAGSPQEADRTERGRHSVTLVTGDRVVLDRRGRVTGMVRAEGREDVPVRVVRTKGHTYVIPQDVTRLIAERRLDRRLFDVTELSRGQYRDRTGTDVPVIVTYRGAKPAARAELHAEADPTVRATLRSVNGEALAVAENRAADAWKALTRPSTAGQLAAAPGVATVSLDGIRKAALDKSTAQIGAPAAWKAGYDGKGVTIAVLDTGIDAAHPDFAGRIAAEKNFSASEDTRDRYGHGTHVASIAAGSGAKSKGRYKGVAPGAKLLNAKVLDDDGYGNDSEIIAGMEWAVAQGAEVVNLSLGGGDTPEIDPMEDAVNRLSRDSGALFVIAAGNEGPYASSISSPGSADAALTVGAVDKQDALADFSSIGPRTGDGAVKPDLTAPGVDIGAAAAKGSIVEQEGDPVAAGYVSISGTSMATPHVAGAAALLAQRYPDWTGERIKGALTASTKPGKGYSAFQQGSGRADVNKALKQTIVAEPVSIAFGTAQWPHGDDKPITKDITYRNLGTEDVTLSLTATGTGPRGKAAPKGMFTLAADEVTVPAGGTAAVGITADTRLGGSVNGGYSVAVTATGGGQSVRTAGAVDREVESYDLTVRTLGRDGRPAPLWSSMLIGYRTDMFKSLTGKDGTTTVRAPKGTYVLSTDIALPGSTEEEYEGSDWLMAPAVELDRDTTLTFDARKAKEVRMTVPDRKAKQIDLSVEYTGALGDDGFVGVYGGTGDGDRGLRTAQVGGTGRVEATSTASTVWTRKDTDYNTFHVREGGFYTGLKTHTEKSEMARLNVRQGASVPGRLGVLATVPSHTGSFTGAERKLPRTTTVYVKAKGARWSQYFMQFDAKGDFEAGYYADERKYTAGRTYERTFNNGVFGPHLDEYSGIFRDGDDLYGTLNPLADGAGNHGDSLYDSARTTLYRNGKKYAEEKEILDYTGFTLPKGKAQYKLVTTLSRGEVSRLSTKVSASYTFTSARTSQETALPATAVRFTPKLALDGTAKAKATMPVPVTVQGSAAGKNLKSLTVHVSFDGGKNWKKTTVRKGKITFKNPGRKGTVSFKANVKDKKGNTLSQTIVNAYRTR</sequence>
<name>A0A1H9HZP6_9ACTN</name>
<evidence type="ECO:0000256" key="4">
    <source>
        <dbReference type="ARBA" id="ARBA00022825"/>
    </source>
</evidence>
<reference evidence="11 12" key="1">
    <citation type="submission" date="2016-10" db="EMBL/GenBank/DDBJ databases">
        <authorList>
            <person name="de Groot N.N."/>
        </authorList>
    </citation>
    <scope>NUCLEOTIDE SEQUENCE [LARGE SCALE GENOMIC DNA]</scope>
    <source>
        <strain evidence="11 12">CGMCC 4.3519</strain>
    </source>
</reference>
<dbReference type="PIRSF" id="PIRSF037854">
    <property type="entry name" value="Dihydropyridine_esterase"/>
    <property type="match status" value="1"/>
</dbReference>
<keyword evidence="9" id="KW-0732">Signal</keyword>
<dbReference type="InterPro" id="IPR017297">
    <property type="entry name" value="Peptidase_S8A_DPH-A"/>
</dbReference>
<evidence type="ECO:0000259" key="10">
    <source>
        <dbReference type="Pfam" id="PF00082"/>
    </source>
</evidence>
<dbReference type="EMBL" id="FOET01000012">
    <property type="protein sequence ID" value="SEQ67879.1"/>
    <property type="molecule type" value="Genomic_DNA"/>
</dbReference>
<evidence type="ECO:0000256" key="2">
    <source>
        <dbReference type="ARBA" id="ARBA00022670"/>
    </source>
</evidence>
<keyword evidence="2 6" id="KW-0645">Protease</keyword>
<evidence type="ECO:0000256" key="7">
    <source>
        <dbReference type="RuleBase" id="RU003355"/>
    </source>
</evidence>
<dbReference type="Pfam" id="PF00082">
    <property type="entry name" value="Peptidase_S8"/>
    <property type="match status" value="1"/>
</dbReference>
<dbReference type="STRING" id="403935.SAMN05216481_112142"/>
<dbReference type="PRINTS" id="PR00723">
    <property type="entry name" value="SUBTILISIN"/>
</dbReference>
<dbReference type="InterPro" id="IPR036852">
    <property type="entry name" value="Peptidase_S8/S53_dom_sf"/>
</dbReference>
<dbReference type="PROSITE" id="PS00137">
    <property type="entry name" value="SUBTILASE_HIS"/>
    <property type="match status" value="1"/>
</dbReference>
<accession>A0A1H9HZP6</accession>
<dbReference type="InterPro" id="IPR023828">
    <property type="entry name" value="Peptidase_S8_Ser-AS"/>
</dbReference>
<dbReference type="GO" id="GO:0004252">
    <property type="term" value="F:serine-type endopeptidase activity"/>
    <property type="evidence" value="ECO:0007669"/>
    <property type="project" value="UniProtKB-UniRule"/>
</dbReference>
<organism evidence="11 12">
    <name type="scientific">Streptomyces radiopugnans</name>
    <dbReference type="NCBI Taxonomy" id="403935"/>
    <lineage>
        <taxon>Bacteria</taxon>
        <taxon>Bacillati</taxon>
        <taxon>Actinomycetota</taxon>
        <taxon>Actinomycetes</taxon>
        <taxon>Kitasatosporales</taxon>
        <taxon>Streptomycetaceae</taxon>
        <taxon>Streptomyces</taxon>
    </lineage>
</organism>
<feature type="active site" description="Charge relay system" evidence="5 6">
    <location>
        <position position="459"/>
    </location>
</feature>
<proteinExistence type="inferred from homology"/>
<protein>
    <submittedName>
        <fullName evidence="11">Subtilase family protein</fullName>
    </submittedName>
</protein>
<feature type="domain" description="Peptidase S8/S53" evidence="10">
    <location>
        <begin position="239"/>
        <end position="506"/>
    </location>
</feature>
<dbReference type="PROSITE" id="PS00136">
    <property type="entry name" value="SUBTILASE_ASP"/>
    <property type="match status" value="1"/>
</dbReference>
<feature type="chain" id="PRO_5011468987" evidence="9">
    <location>
        <begin position="31"/>
        <end position="1113"/>
    </location>
</feature>
<dbReference type="InterPro" id="IPR000209">
    <property type="entry name" value="Peptidase_S8/S53_dom"/>
</dbReference>
<feature type="active site" description="Charge relay system" evidence="5 6">
    <location>
        <position position="248"/>
    </location>
</feature>
<evidence type="ECO:0000256" key="5">
    <source>
        <dbReference type="PIRSR" id="PIRSR615500-1"/>
    </source>
</evidence>
<dbReference type="PANTHER" id="PTHR43806">
    <property type="entry name" value="PEPTIDASE S8"/>
    <property type="match status" value="1"/>
</dbReference>
<dbReference type="PROSITE" id="PS51892">
    <property type="entry name" value="SUBTILASE"/>
    <property type="match status" value="1"/>
</dbReference>
<dbReference type="RefSeq" id="WP_342745083.1">
    <property type="nucleotide sequence ID" value="NZ_FOET01000012.1"/>
</dbReference>